<name>A0A139RL37_STRMT</name>
<dbReference type="AlphaFoldDB" id="A0A139RL37"/>
<organism evidence="1 2">
    <name type="scientific">Streptococcus mitis</name>
    <dbReference type="NCBI Taxonomy" id="28037"/>
    <lineage>
        <taxon>Bacteria</taxon>
        <taxon>Bacillati</taxon>
        <taxon>Bacillota</taxon>
        <taxon>Bacilli</taxon>
        <taxon>Lactobacillales</taxon>
        <taxon>Streptococcaceae</taxon>
        <taxon>Streptococcus</taxon>
        <taxon>Streptococcus mitis group</taxon>
    </lineage>
</organism>
<evidence type="ECO:0000313" key="2">
    <source>
        <dbReference type="Proteomes" id="UP000070779"/>
    </source>
</evidence>
<dbReference type="PATRIC" id="fig|28037.238.peg.301"/>
<proteinExistence type="predicted"/>
<dbReference type="InterPro" id="IPR009343">
    <property type="entry name" value="DUF1002"/>
</dbReference>
<gene>
    <name evidence="1" type="ORF">SMIDD22_00245</name>
</gene>
<evidence type="ECO:0000313" key="1">
    <source>
        <dbReference type="EMBL" id="KXU15477.1"/>
    </source>
</evidence>
<dbReference type="Pfam" id="PF06207">
    <property type="entry name" value="DUF1002"/>
    <property type="match status" value="1"/>
</dbReference>
<dbReference type="EMBL" id="LQZD01000069">
    <property type="protein sequence ID" value="KXU15477.1"/>
    <property type="molecule type" value="Genomic_DNA"/>
</dbReference>
<reference evidence="1 2" key="1">
    <citation type="submission" date="2016-01" db="EMBL/GenBank/DDBJ databases">
        <title>Highly variable Streptococcus oralis are common among viridans streptococci isolated from primates.</title>
        <authorList>
            <person name="Denapaite D."/>
            <person name="Rieger M."/>
            <person name="Koendgen S."/>
            <person name="Brueckner R."/>
            <person name="Ochigava I."/>
            <person name="Kappeler P."/>
            <person name="Maetz-Rensing K."/>
            <person name="Leendertz F."/>
            <person name="Hakenbeck R."/>
        </authorList>
    </citation>
    <scope>NUCLEOTIDE SEQUENCE [LARGE SCALE GENOMIC DNA]</scope>
    <source>
        <strain evidence="1 2">DD22</strain>
    </source>
</reference>
<comment type="caution">
    <text evidence="1">The sequence shown here is derived from an EMBL/GenBank/DDBJ whole genome shotgun (WGS) entry which is preliminary data.</text>
</comment>
<sequence>MTPDVYSKIMNVANDSSLQLYSSAKIQKLGNKSSLEVKIETPENITKVTQDMYRNAAVTLGVEHAKITVAAPIPVTGESALAGIYYSLEANGAKVPQANKDLAQEELKALSDINAENKDKTGYDANKLNVALADIKSGLAKAKESKGNLTEEDVRKIVEDTLKNYKLDQVITGNQINIIINFALNLSKSDILSNADFTKTLNDLKQSIVSQAGDSFKNINLNFDANKALEDGGNFLSSLWQAIVNFFKSFGS</sequence>
<dbReference type="Proteomes" id="UP000070779">
    <property type="component" value="Unassembled WGS sequence"/>
</dbReference>
<accession>A0A139RL37</accession>
<protein>
    <submittedName>
        <fullName evidence="1">Extracellular protein</fullName>
    </submittedName>
</protein>